<dbReference type="InterPro" id="IPR032284">
    <property type="entry name" value="RecQ_Zn-bd"/>
</dbReference>
<name>A0ABR1K0Y8_9AGAR</name>
<keyword evidence="4" id="KW-0539">Nucleus</keyword>
<evidence type="ECO:0000256" key="4">
    <source>
        <dbReference type="ARBA" id="ARBA00023242"/>
    </source>
</evidence>
<dbReference type="InterPro" id="IPR018982">
    <property type="entry name" value="RQC_domain"/>
</dbReference>
<dbReference type="InterPro" id="IPR027417">
    <property type="entry name" value="P-loop_NTPase"/>
</dbReference>
<comment type="caution">
    <text evidence="8">The sequence shown here is derived from an EMBL/GenBank/DDBJ whole genome shotgun (WGS) entry which is preliminary data.</text>
</comment>
<evidence type="ECO:0000256" key="6">
    <source>
        <dbReference type="ARBA" id="ARBA00034808"/>
    </source>
</evidence>
<feature type="domain" description="Helicase C-terminal" evidence="7">
    <location>
        <begin position="1"/>
        <end position="145"/>
    </location>
</feature>
<dbReference type="SUPFAM" id="SSF52540">
    <property type="entry name" value="P-loop containing nucleoside triphosphate hydrolases"/>
    <property type="match status" value="1"/>
</dbReference>
<sequence length="305" mass="34543">MDFIKQNHRNESGIVYVLSKRDCDAVAQELEAQGVSAQLYHARKGKKEKNEAYDSWMQSRTHVIVATVAFGMGINKQDVRFVIHKELAMSIEGYVQESGRVGRDGKKATCLLLYSFDDYQTVVKMIHRSRDKSEEALKAEMNSARAMLGYASGLRYCRHTTLATWFGEDDLLPCAHNCDTCMRKPRAPHDTDVTQMTRAIIRAVRSAQLKGVNITALQLPSLLRGSTAVKLMAKGIQDVQEYGSLKGNPFWSMERLQKLIIFLIVQEVLELFVIVKNDLAVCYVQHGRVSDTVAERCLRIVWPEK</sequence>
<comment type="similarity">
    <text evidence="1">Belongs to the helicase family. RecQ subfamily.</text>
</comment>
<dbReference type="PANTHER" id="PTHR13710:SF153">
    <property type="entry name" value="RECQ-LIKE DNA HELICASE BLM"/>
    <property type="match status" value="1"/>
</dbReference>
<gene>
    <name evidence="8" type="primary">recQ1</name>
    <name evidence="8" type="ORF">VKT23_003681</name>
</gene>
<dbReference type="EMBL" id="JBANRG010000003">
    <property type="protein sequence ID" value="KAK7469190.1"/>
    <property type="molecule type" value="Genomic_DNA"/>
</dbReference>
<evidence type="ECO:0000256" key="2">
    <source>
        <dbReference type="ARBA" id="ARBA00023125"/>
    </source>
</evidence>
<comment type="catalytic activity">
    <reaction evidence="5">
        <text>Couples ATP hydrolysis with the unwinding of duplex DNA by translocating in the 3'-5' direction.</text>
        <dbReference type="EC" id="5.6.2.4"/>
    </reaction>
</comment>
<dbReference type="Pfam" id="PF09382">
    <property type="entry name" value="RQC"/>
    <property type="match status" value="1"/>
</dbReference>
<evidence type="ECO:0000256" key="5">
    <source>
        <dbReference type="ARBA" id="ARBA00034617"/>
    </source>
</evidence>
<dbReference type="PANTHER" id="PTHR13710">
    <property type="entry name" value="DNA HELICASE RECQ FAMILY MEMBER"/>
    <property type="match status" value="1"/>
</dbReference>
<evidence type="ECO:0000313" key="8">
    <source>
        <dbReference type="EMBL" id="KAK7469190.1"/>
    </source>
</evidence>
<dbReference type="Gene3D" id="3.40.50.300">
    <property type="entry name" value="P-loop containing nucleotide triphosphate hydrolases"/>
    <property type="match status" value="1"/>
</dbReference>
<evidence type="ECO:0000256" key="1">
    <source>
        <dbReference type="ARBA" id="ARBA00005446"/>
    </source>
</evidence>
<keyword evidence="2" id="KW-0238">DNA-binding</keyword>
<dbReference type="GO" id="GO:0016787">
    <property type="term" value="F:hydrolase activity"/>
    <property type="evidence" value="ECO:0007669"/>
    <property type="project" value="UniProtKB-KW"/>
</dbReference>
<protein>
    <recommendedName>
        <fullName evidence="6">DNA 3'-5' helicase</fullName>
        <ecNumber evidence="6">5.6.2.4</ecNumber>
    </recommendedName>
</protein>
<reference evidence="8 9" key="1">
    <citation type="submission" date="2024-01" db="EMBL/GenBank/DDBJ databases">
        <title>A draft genome for the cacao thread blight pathogen Marasmiellus scandens.</title>
        <authorList>
            <person name="Baruah I.K."/>
            <person name="Leung J."/>
            <person name="Bukari Y."/>
            <person name="Amoako-Attah I."/>
            <person name="Meinhardt L.W."/>
            <person name="Bailey B.A."/>
            <person name="Cohen S.P."/>
        </authorList>
    </citation>
    <scope>NUCLEOTIDE SEQUENCE [LARGE SCALE GENOMIC DNA]</scope>
    <source>
        <strain evidence="8 9">GH-19</strain>
    </source>
</reference>
<keyword evidence="8" id="KW-0378">Hydrolase</keyword>
<evidence type="ECO:0000313" key="9">
    <source>
        <dbReference type="Proteomes" id="UP001498398"/>
    </source>
</evidence>
<dbReference type="SMART" id="SM00490">
    <property type="entry name" value="HELICc"/>
    <property type="match status" value="1"/>
</dbReference>
<dbReference type="PROSITE" id="PS51194">
    <property type="entry name" value="HELICASE_CTER"/>
    <property type="match status" value="1"/>
</dbReference>
<evidence type="ECO:0000259" key="7">
    <source>
        <dbReference type="PROSITE" id="PS51194"/>
    </source>
</evidence>
<organism evidence="8 9">
    <name type="scientific">Marasmiellus scandens</name>
    <dbReference type="NCBI Taxonomy" id="2682957"/>
    <lineage>
        <taxon>Eukaryota</taxon>
        <taxon>Fungi</taxon>
        <taxon>Dikarya</taxon>
        <taxon>Basidiomycota</taxon>
        <taxon>Agaricomycotina</taxon>
        <taxon>Agaricomycetes</taxon>
        <taxon>Agaricomycetidae</taxon>
        <taxon>Agaricales</taxon>
        <taxon>Marasmiineae</taxon>
        <taxon>Omphalotaceae</taxon>
        <taxon>Marasmiellus</taxon>
    </lineage>
</organism>
<dbReference type="InterPro" id="IPR001650">
    <property type="entry name" value="Helicase_C-like"/>
</dbReference>
<dbReference type="GO" id="GO:0003678">
    <property type="term" value="F:DNA helicase activity"/>
    <property type="evidence" value="ECO:0007669"/>
    <property type="project" value="UniProtKB-EC"/>
</dbReference>
<dbReference type="Proteomes" id="UP001498398">
    <property type="component" value="Unassembled WGS sequence"/>
</dbReference>
<dbReference type="EC" id="5.6.2.4" evidence="6"/>
<dbReference type="Pfam" id="PF00271">
    <property type="entry name" value="Helicase_C"/>
    <property type="match status" value="1"/>
</dbReference>
<accession>A0ABR1K0Y8</accession>
<dbReference type="Gene3D" id="1.10.10.10">
    <property type="entry name" value="Winged helix-like DNA-binding domain superfamily/Winged helix DNA-binding domain"/>
    <property type="match status" value="1"/>
</dbReference>
<proteinExistence type="inferred from homology"/>
<keyword evidence="9" id="KW-1185">Reference proteome</keyword>
<dbReference type="Pfam" id="PF16124">
    <property type="entry name" value="RecQ_Zn_bind"/>
    <property type="match status" value="1"/>
</dbReference>
<dbReference type="InterPro" id="IPR036388">
    <property type="entry name" value="WH-like_DNA-bd_sf"/>
</dbReference>
<keyword evidence="3" id="KW-0413">Isomerase</keyword>
<evidence type="ECO:0000256" key="3">
    <source>
        <dbReference type="ARBA" id="ARBA00023235"/>
    </source>
</evidence>